<protein>
    <recommendedName>
        <fullName evidence="1">RNA-directed DNA polymerase</fullName>
        <ecNumber evidence="1">2.7.7.49</ecNumber>
    </recommendedName>
</protein>
<comment type="caution">
    <text evidence="3">The sequence shown here is derived from an EMBL/GenBank/DDBJ whole genome shotgun (WGS) entry which is preliminary data.</text>
</comment>
<proteinExistence type="predicted"/>
<evidence type="ECO:0000313" key="4">
    <source>
        <dbReference type="Proteomes" id="UP000499080"/>
    </source>
</evidence>
<organism evidence="3 4">
    <name type="scientific">Araneus ventricosus</name>
    <name type="common">Orbweaver spider</name>
    <name type="synonym">Epeira ventricosa</name>
    <dbReference type="NCBI Taxonomy" id="182803"/>
    <lineage>
        <taxon>Eukaryota</taxon>
        <taxon>Metazoa</taxon>
        <taxon>Ecdysozoa</taxon>
        <taxon>Arthropoda</taxon>
        <taxon>Chelicerata</taxon>
        <taxon>Arachnida</taxon>
        <taxon>Araneae</taxon>
        <taxon>Araneomorphae</taxon>
        <taxon>Entelegynae</taxon>
        <taxon>Araneoidea</taxon>
        <taxon>Araneidae</taxon>
        <taxon>Araneus</taxon>
    </lineage>
</organism>
<dbReference type="OrthoDB" id="413122at2759"/>
<dbReference type="Proteomes" id="UP000499080">
    <property type="component" value="Unassembled WGS sequence"/>
</dbReference>
<dbReference type="PANTHER" id="PTHR37984">
    <property type="entry name" value="PROTEIN CBG26694"/>
    <property type="match status" value="1"/>
</dbReference>
<evidence type="ECO:0000313" key="3">
    <source>
        <dbReference type="EMBL" id="GBN26069.1"/>
    </source>
</evidence>
<dbReference type="EC" id="2.7.7.49" evidence="1"/>
<dbReference type="Gene3D" id="3.30.420.10">
    <property type="entry name" value="Ribonuclease H-like superfamily/Ribonuclease H"/>
    <property type="match status" value="1"/>
</dbReference>
<dbReference type="PANTHER" id="PTHR37984:SF15">
    <property type="entry name" value="INTEGRASE CATALYTIC DOMAIN-CONTAINING PROTEIN"/>
    <property type="match status" value="1"/>
</dbReference>
<dbReference type="PROSITE" id="PS50994">
    <property type="entry name" value="INTEGRASE"/>
    <property type="match status" value="1"/>
</dbReference>
<dbReference type="GO" id="GO:0003676">
    <property type="term" value="F:nucleic acid binding"/>
    <property type="evidence" value="ECO:0007669"/>
    <property type="project" value="InterPro"/>
</dbReference>
<gene>
    <name evidence="3" type="ORF">AVEN_100457_1</name>
</gene>
<dbReference type="GO" id="GO:0003964">
    <property type="term" value="F:RNA-directed DNA polymerase activity"/>
    <property type="evidence" value="ECO:0007669"/>
    <property type="project" value="UniProtKB-EC"/>
</dbReference>
<sequence>MRKTRERIKLSIYWPNVSKDVENYCRTCEECQLKTPERQADKIPITPVVRSPYRFHTVNVDLIGEIVPPSGRRHKYCLCLIDQNSRWPEVVPQKNLSSKTTCDALLEIFMRTGIPEIICSDQGTNFTLQFTKEFEDRLGISPRFSTPS</sequence>
<keyword evidence="4" id="KW-1185">Reference proteome</keyword>
<dbReference type="InterPro" id="IPR012337">
    <property type="entry name" value="RNaseH-like_sf"/>
</dbReference>
<accession>A0A4Y2MHL8</accession>
<dbReference type="GO" id="GO:0015074">
    <property type="term" value="P:DNA integration"/>
    <property type="evidence" value="ECO:0007669"/>
    <property type="project" value="InterPro"/>
</dbReference>
<dbReference type="Pfam" id="PF17921">
    <property type="entry name" value="Integrase_H2C2"/>
    <property type="match status" value="1"/>
</dbReference>
<reference evidence="3 4" key="1">
    <citation type="journal article" date="2019" name="Sci. Rep.">
        <title>Orb-weaving spider Araneus ventricosus genome elucidates the spidroin gene catalogue.</title>
        <authorList>
            <person name="Kono N."/>
            <person name="Nakamura H."/>
            <person name="Ohtoshi R."/>
            <person name="Moran D.A.P."/>
            <person name="Shinohara A."/>
            <person name="Yoshida Y."/>
            <person name="Fujiwara M."/>
            <person name="Mori M."/>
            <person name="Tomita M."/>
            <person name="Arakawa K."/>
        </authorList>
    </citation>
    <scope>NUCLEOTIDE SEQUENCE [LARGE SCALE GENOMIC DNA]</scope>
</reference>
<dbReference type="InterPro" id="IPR050951">
    <property type="entry name" value="Retrovirus_Pol_polyprotein"/>
</dbReference>
<dbReference type="InterPro" id="IPR041588">
    <property type="entry name" value="Integrase_H2C2"/>
</dbReference>
<dbReference type="InterPro" id="IPR001584">
    <property type="entry name" value="Integrase_cat-core"/>
</dbReference>
<dbReference type="Gene3D" id="1.10.340.70">
    <property type="match status" value="1"/>
</dbReference>
<dbReference type="SUPFAM" id="SSF53098">
    <property type="entry name" value="Ribonuclease H-like"/>
    <property type="match status" value="1"/>
</dbReference>
<feature type="domain" description="Integrase catalytic" evidence="2">
    <location>
        <begin position="48"/>
        <end position="148"/>
    </location>
</feature>
<dbReference type="InterPro" id="IPR036397">
    <property type="entry name" value="RNaseH_sf"/>
</dbReference>
<dbReference type="EMBL" id="BGPR01007333">
    <property type="protein sequence ID" value="GBN26069.1"/>
    <property type="molecule type" value="Genomic_DNA"/>
</dbReference>
<evidence type="ECO:0000259" key="2">
    <source>
        <dbReference type="PROSITE" id="PS50994"/>
    </source>
</evidence>
<evidence type="ECO:0000256" key="1">
    <source>
        <dbReference type="ARBA" id="ARBA00012493"/>
    </source>
</evidence>
<dbReference type="AlphaFoldDB" id="A0A4Y2MHL8"/>
<name>A0A4Y2MHL8_ARAVE</name>
<dbReference type="Pfam" id="PF00665">
    <property type="entry name" value="rve"/>
    <property type="match status" value="1"/>
</dbReference>